<organism evidence="2">
    <name type="scientific">Myoviridae sp. ctw4b6</name>
    <dbReference type="NCBI Taxonomy" id="2825206"/>
    <lineage>
        <taxon>Viruses</taxon>
        <taxon>Duplodnaviria</taxon>
        <taxon>Heunggongvirae</taxon>
        <taxon>Uroviricota</taxon>
        <taxon>Caudoviricetes</taxon>
    </lineage>
</organism>
<proteinExistence type="predicted"/>
<evidence type="ECO:0000313" key="2">
    <source>
        <dbReference type="EMBL" id="DAE16624.1"/>
    </source>
</evidence>
<feature type="region of interest" description="Disordered" evidence="1">
    <location>
        <begin position="1"/>
        <end position="32"/>
    </location>
</feature>
<name>A0A8S5QC14_9CAUD</name>
<protein>
    <submittedName>
        <fullName evidence="2">Uncharacterized protein</fullName>
    </submittedName>
</protein>
<accession>A0A8S5QC14</accession>
<reference evidence="2" key="1">
    <citation type="journal article" date="2021" name="Proc. Natl. Acad. Sci. U.S.A.">
        <title>A Catalog of Tens of Thousands of Viruses from Human Metagenomes Reveals Hidden Associations with Chronic Diseases.</title>
        <authorList>
            <person name="Tisza M.J."/>
            <person name="Buck C.B."/>
        </authorList>
    </citation>
    <scope>NUCLEOTIDE SEQUENCE</scope>
    <source>
        <strain evidence="2">Ctw4b6</strain>
    </source>
</reference>
<sequence length="32" mass="3340">MGANPPYGIKNESGPAHPHKTGDGRGHNHTTC</sequence>
<dbReference type="EMBL" id="BK015628">
    <property type="protein sequence ID" value="DAE16624.1"/>
    <property type="molecule type" value="Genomic_DNA"/>
</dbReference>
<evidence type="ECO:0000256" key="1">
    <source>
        <dbReference type="SAM" id="MobiDB-lite"/>
    </source>
</evidence>